<feature type="compositionally biased region" description="Polar residues" evidence="1">
    <location>
        <begin position="1"/>
        <end position="15"/>
    </location>
</feature>
<dbReference type="InterPro" id="IPR036249">
    <property type="entry name" value="Thioredoxin-like_sf"/>
</dbReference>
<dbReference type="PATRIC" id="fig|1204725.3.peg.629"/>
<comment type="caution">
    <text evidence="3">The sequence shown here is derived from an EMBL/GenBank/DDBJ whole genome shotgun (WGS) entry which is preliminary data.</text>
</comment>
<dbReference type="CDD" id="cd02955">
    <property type="entry name" value="SSP411"/>
    <property type="match status" value="1"/>
</dbReference>
<dbReference type="InterPro" id="IPR012341">
    <property type="entry name" value="6hp_glycosidase-like_sf"/>
</dbReference>
<dbReference type="PANTHER" id="PTHR42899">
    <property type="entry name" value="SPERMATOGENESIS-ASSOCIATED PROTEIN 20"/>
    <property type="match status" value="1"/>
</dbReference>
<dbReference type="InterPro" id="IPR008928">
    <property type="entry name" value="6-hairpin_glycosidase_sf"/>
</dbReference>
<keyword evidence="4" id="KW-1185">Reference proteome</keyword>
<feature type="region of interest" description="Disordered" evidence="1">
    <location>
        <begin position="1"/>
        <end position="20"/>
    </location>
</feature>
<dbReference type="EMBL" id="AMPO01000002">
    <property type="protein sequence ID" value="EKF86441.1"/>
    <property type="molecule type" value="Genomic_DNA"/>
</dbReference>
<dbReference type="InterPro" id="IPR024705">
    <property type="entry name" value="Ssp411"/>
</dbReference>
<dbReference type="Gene3D" id="3.40.30.10">
    <property type="entry name" value="Glutaredoxin"/>
    <property type="match status" value="1"/>
</dbReference>
<dbReference type="SUPFAM" id="SSF52833">
    <property type="entry name" value="Thioredoxin-like"/>
    <property type="match status" value="1"/>
</dbReference>
<name>K2QEC0_METFP</name>
<dbReference type="Pfam" id="PF03190">
    <property type="entry name" value="Thioredox_DsbH"/>
    <property type="match status" value="1"/>
</dbReference>
<dbReference type="SUPFAM" id="SSF48208">
    <property type="entry name" value="Six-hairpin glycosidases"/>
    <property type="match status" value="1"/>
</dbReference>
<evidence type="ECO:0000259" key="2">
    <source>
        <dbReference type="Pfam" id="PF03190"/>
    </source>
</evidence>
<dbReference type="AlphaFoldDB" id="K2QEC0"/>
<organism evidence="3 4">
    <name type="scientific">Methanobacterium formicicum (strain DSM 3637 / PP1)</name>
    <dbReference type="NCBI Taxonomy" id="1204725"/>
    <lineage>
        <taxon>Archaea</taxon>
        <taxon>Methanobacteriati</taxon>
        <taxon>Methanobacteriota</taxon>
        <taxon>Methanomada group</taxon>
        <taxon>Methanobacteria</taxon>
        <taxon>Methanobacteriales</taxon>
        <taxon>Methanobacteriaceae</taxon>
        <taxon>Methanobacterium</taxon>
    </lineage>
</organism>
<dbReference type="Gene3D" id="1.50.10.10">
    <property type="match status" value="2"/>
</dbReference>
<dbReference type="Proteomes" id="UP000007360">
    <property type="component" value="Unassembled WGS sequence"/>
</dbReference>
<proteinExistence type="predicted"/>
<evidence type="ECO:0000256" key="1">
    <source>
        <dbReference type="SAM" id="MobiDB-lite"/>
    </source>
</evidence>
<dbReference type="GO" id="GO:0005975">
    <property type="term" value="P:carbohydrate metabolic process"/>
    <property type="evidence" value="ECO:0007669"/>
    <property type="project" value="InterPro"/>
</dbReference>
<sequence>MSLNPSPESGKNQNHLKNEKSPYLLQHVDNPVDWYPWGDEAFNKAKNEDKPIFLSIGYSTCHWCHVMARESFQDPEIGDLLNQVFVPVKVDREERPDIDSVYMTVCQMITGSGGWPLTVIMTPDLKPFFAGTYFPKDTGPRGTGLRDLILNVRDLWDNKRGELVKSAEELTHSLQQISEGPLPQTVKGSQGFPESSQELGEEILKQAYQSLSDNFDEKYTGFGNNQKFPTPHHLLFLLRYWKHTGEDMALTMVERTLDAMKKGGIYDHVGFGFHRYTVDRQWMVPHFEKMLYDQALLAIAYTEAFQATGKTQYRETAEEVLEYILRDMRSPEGGFYSAEDADSEGEEGKFYLWTQDEIMDLLGSNDGALFSEIYSVSEEGNFKDEATRVKTGKNILHRTQTWDELSKKLGISTEELWWKTETARETLFHARKSRIHPHKDDKVLTDWNGLVIVALALAGNSFKREDYLMAAGDAVKFIMTKLHHQGRLKHRWRDGEAAVDGNLDDYAYLIWGLLELYQATFQSEYLEIALKLNQTLLEHFLDHDNGGFYFTSDFTQKILVRQKEAYDTALPSGNSVQMMNLEKFSLIIDDMKISESFHGLESYFASMITQSPSAFTMFLSAIILKIGPSFQVVICGEKDSPDTQVLLNTIQKEYLPNVILILNSSDDSLINQIVGSLEHKTIVNGQATAYVCGNGTCHAPVNNPDDLINILK</sequence>
<protein>
    <recommendedName>
        <fullName evidence="2">Spermatogenesis-associated protein 20-like TRX domain-containing protein</fullName>
    </recommendedName>
</protein>
<evidence type="ECO:0000313" key="4">
    <source>
        <dbReference type="Proteomes" id="UP000007360"/>
    </source>
</evidence>
<dbReference type="InterPro" id="IPR004879">
    <property type="entry name" value="Ssp411-like_TRX"/>
</dbReference>
<dbReference type="OrthoDB" id="28016at2157"/>
<accession>K2QEC0</accession>
<feature type="domain" description="Spermatogenesis-associated protein 20-like TRX" evidence="2">
    <location>
        <begin position="13"/>
        <end position="175"/>
    </location>
</feature>
<gene>
    <name evidence="3" type="ORF">A994_03123</name>
</gene>
<dbReference type="RefSeq" id="WP_004029823.1">
    <property type="nucleotide sequence ID" value="NZ_AMPO01000002.1"/>
</dbReference>
<dbReference type="PIRSF" id="PIRSF006402">
    <property type="entry name" value="UCP006402_thioredoxin"/>
    <property type="match status" value="1"/>
</dbReference>
<dbReference type="PANTHER" id="PTHR42899:SF1">
    <property type="entry name" value="SPERMATOGENESIS-ASSOCIATED PROTEIN 20"/>
    <property type="match status" value="1"/>
</dbReference>
<reference evidence="3 4" key="1">
    <citation type="journal article" date="2012" name="J. Bacteriol.">
        <title>Draft genome sequence of Methanobacterium formicicum DSM 3637, an archaebacterium isolated from the methane producer amoeba Pelomyxa palustris.</title>
        <authorList>
            <person name="Gutierrez G."/>
        </authorList>
    </citation>
    <scope>NUCLEOTIDE SEQUENCE [LARGE SCALE GENOMIC DNA]</scope>
    <source>
        <strain evidence="4">DSM 3637 / PP1</strain>
    </source>
</reference>
<evidence type="ECO:0000313" key="3">
    <source>
        <dbReference type="EMBL" id="EKF86441.1"/>
    </source>
</evidence>